<sequence>MHWIRSLAIGALGAALASTALVAPVSAETPTSPVIEDLGAPITTTRNTQSTAGHWVDGRPVLYMVSSQAEQTLQFSVIDIATGQQLRQIAVDGISQSHNILLGPDGKVYIASWSPTGNLIRYSPGADVVEDLGQPIPGDTVITYLETGEDGLIYGGGYPSGEVFSFDTNTGTFTRMGVAVEGEQYARSMAYVPELDTLFVGTEGSRMHMVAINVATGEKTTIPSPEWATTEARHYHLHYANGLLFSYTSPSLDWHVYDVAAGEWIQNIDRNAQGGMAGPDADGNTYFVQLSKGLTRYDTNTREVSHTGWKQGLTSADGAAGISLIDLKDPAWPGETVVGMDSRGILWKWNPATGQGTKEQAESPAFGVTIRSLSHIDGRIWIGGSSGAVTVDAYDIATGTFANFQGGPTNRVDAWAEVDDKVYFSTYPQGSVYELDPSQPYVWGRNPDDIFGVASQQQERIYALEVVDETSMVAGTIGGRDINTGILVHYDTATDVRTDLGAPIQGLSNASLTHRDKLLVGGTSIEVLGGESPHPGARLFIMDLDTRELVWDGAPIEGARDYVELTMDDEGFLWGLTSQGIVFKFDLETKEVLGQVTVGAAGGIWGMGTLEFGPDGLLYGATALGEVFVADPESLETKKITDGEHAVLDADGRLYFGRDGHLYRATPEENPFPDTTAPVVEPIDLTLVKSGEQVRIQVEATDLRTLTYTAAGLPEGLTIDPDTGLISGAHDWVGTSRVTVTVEDSRGNATEQSFRLVVEGPPARR</sequence>
<dbReference type="SUPFAM" id="SSF50998">
    <property type="entry name" value="Quinoprotein alcohol dehydrogenase-like"/>
    <property type="match status" value="1"/>
</dbReference>
<keyword evidence="1" id="KW-0732">Signal</keyword>
<evidence type="ECO:0000313" key="3">
    <source>
        <dbReference type="Proteomes" id="UP000199475"/>
    </source>
</evidence>
<dbReference type="Gene3D" id="2.130.10.10">
    <property type="entry name" value="YVTN repeat-like/Quinoprotein amine dehydrogenase"/>
    <property type="match status" value="2"/>
</dbReference>
<dbReference type="Gene3D" id="2.60.40.10">
    <property type="entry name" value="Immunoglobulins"/>
    <property type="match status" value="1"/>
</dbReference>
<evidence type="ECO:0000313" key="2">
    <source>
        <dbReference type="EMBL" id="SDL66498.1"/>
    </source>
</evidence>
<dbReference type="SUPFAM" id="SSF49313">
    <property type="entry name" value="Cadherin-like"/>
    <property type="match status" value="1"/>
</dbReference>
<dbReference type="SUPFAM" id="SSF50969">
    <property type="entry name" value="YVTN repeat-like/Quinoprotein amine dehydrogenase"/>
    <property type="match status" value="1"/>
</dbReference>
<dbReference type="OrthoDB" id="57332at2"/>
<name>A0A1G9LX08_9ACTN</name>
<dbReference type="GO" id="GO:0005975">
    <property type="term" value="P:carbohydrate metabolic process"/>
    <property type="evidence" value="ECO:0007669"/>
    <property type="project" value="UniProtKB-ARBA"/>
</dbReference>
<proteinExistence type="predicted"/>
<dbReference type="Pfam" id="PF05345">
    <property type="entry name" value="He_PIG"/>
    <property type="match status" value="1"/>
</dbReference>
<dbReference type="AlphaFoldDB" id="A0A1G9LX08"/>
<dbReference type="EMBL" id="FNGP01000004">
    <property type="protein sequence ID" value="SDL66498.1"/>
    <property type="molecule type" value="Genomic_DNA"/>
</dbReference>
<dbReference type="InterPro" id="IPR011044">
    <property type="entry name" value="Quino_amine_DH_bsu"/>
</dbReference>
<feature type="signal peptide" evidence="1">
    <location>
        <begin position="1"/>
        <end position="22"/>
    </location>
</feature>
<dbReference type="GO" id="GO:0005509">
    <property type="term" value="F:calcium ion binding"/>
    <property type="evidence" value="ECO:0007669"/>
    <property type="project" value="InterPro"/>
</dbReference>
<evidence type="ECO:0000256" key="1">
    <source>
        <dbReference type="SAM" id="SignalP"/>
    </source>
</evidence>
<dbReference type="Proteomes" id="UP000199475">
    <property type="component" value="Unassembled WGS sequence"/>
</dbReference>
<dbReference type="InterPro" id="IPR051344">
    <property type="entry name" value="Vgb"/>
</dbReference>
<dbReference type="RefSeq" id="WP_093252459.1">
    <property type="nucleotide sequence ID" value="NZ_FNGP01000004.1"/>
</dbReference>
<feature type="chain" id="PRO_5038857567" evidence="1">
    <location>
        <begin position="23"/>
        <end position="765"/>
    </location>
</feature>
<accession>A0A1G9LX08</accession>
<protein>
    <submittedName>
        <fullName evidence="2">Putative Ig domain-containing protein</fullName>
    </submittedName>
</protein>
<dbReference type="InterPro" id="IPR015943">
    <property type="entry name" value="WD40/YVTN_repeat-like_dom_sf"/>
</dbReference>
<organism evidence="2 3">
    <name type="scientific">Tessaracoccus oleiagri</name>
    <dbReference type="NCBI Taxonomy" id="686624"/>
    <lineage>
        <taxon>Bacteria</taxon>
        <taxon>Bacillati</taxon>
        <taxon>Actinomycetota</taxon>
        <taxon>Actinomycetes</taxon>
        <taxon>Propionibacteriales</taxon>
        <taxon>Propionibacteriaceae</taxon>
        <taxon>Tessaracoccus</taxon>
    </lineage>
</organism>
<dbReference type="GO" id="GO:0016020">
    <property type="term" value="C:membrane"/>
    <property type="evidence" value="ECO:0007669"/>
    <property type="project" value="InterPro"/>
</dbReference>
<keyword evidence="3" id="KW-1185">Reference proteome</keyword>
<dbReference type="InterPro" id="IPR013783">
    <property type="entry name" value="Ig-like_fold"/>
</dbReference>
<gene>
    <name evidence="2" type="ORF">SAMN04488242_2382</name>
</gene>
<dbReference type="PANTHER" id="PTHR40274:SF3">
    <property type="entry name" value="VIRGINIAMYCIN B LYASE"/>
    <property type="match status" value="1"/>
</dbReference>
<dbReference type="STRING" id="686624.SAMN04488242_2382"/>
<dbReference type="InterPro" id="IPR015919">
    <property type="entry name" value="Cadherin-like_sf"/>
</dbReference>
<dbReference type="PANTHER" id="PTHR40274">
    <property type="entry name" value="VIRGINIAMYCIN B LYASE"/>
    <property type="match status" value="1"/>
</dbReference>
<reference evidence="2 3" key="1">
    <citation type="submission" date="2016-10" db="EMBL/GenBank/DDBJ databases">
        <authorList>
            <person name="de Groot N.N."/>
        </authorList>
    </citation>
    <scope>NUCLEOTIDE SEQUENCE [LARGE SCALE GENOMIC DNA]</scope>
    <source>
        <strain evidence="2 3">CGMCC 1.9159</strain>
    </source>
</reference>
<dbReference type="InterPro" id="IPR011047">
    <property type="entry name" value="Quinoprotein_ADH-like_sf"/>
</dbReference>